<dbReference type="Proteomes" id="UP000027920">
    <property type="component" value="Unassembled WGS sequence"/>
</dbReference>
<dbReference type="GeneID" id="25276654"/>
<sequence length="317" mass="36924">MSKKEKILKPKDRILVWRESIELPRQREPPEIESQPSSTRRLSHNSAPDIWAKENLLHFSPEFSDETITLHAGPEASARSFRVRKELFYSVTTCFKATDSEIVVFPADLFKRSIVGFDMFTHWLKHREDPRPYIPLQYSKEPWRSHSAAAWVFARRIHSLEFERYALSHFITNCITCHLSTWKTIEMKIKEKTSLRRFSDHWIAWRCHLAEAGQSEFKDLSAAKLASAVNDDTPDPRILDLDHWYSSCGDDINSTCIHDPVVRENEVNALFSSREPRPEWGYELEMKNQAPQEESTPWPSEKAAVKPPILPPRKATR</sequence>
<proteinExistence type="predicted"/>
<dbReference type="AlphaFoldDB" id="A0A072Q722"/>
<reference evidence="2 3" key="1">
    <citation type="submission" date="2013-03" db="EMBL/GenBank/DDBJ databases">
        <title>The Genome Sequence of Exophiala aquamarina CBS 119918.</title>
        <authorList>
            <consortium name="The Broad Institute Genomics Platform"/>
            <person name="Cuomo C."/>
            <person name="de Hoog S."/>
            <person name="Gorbushina A."/>
            <person name="Walker B."/>
            <person name="Young S.K."/>
            <person name="Zeng Q."/>
            <person name="Gargeya S."/>
            <person name="Fitzgerald M."/>
            <person name="Haas B."/>
            <person name="Abouelleil A."/>
            <person name="Allen A.W."/>
            <person name="Alvarado L."/>
            <person name="Arachchi H.M."/>
            <person name="Berlin A.M."/>
            <person name="Chapman S.B."/>
            <person name="Gainer-Dewar J."/>
            <person name="Goldberg J."/>
            <person name="Griggs A."/>
            <person name="Gujja S."/>
            <person name="Hansen M."/>
            <person name="Howarth C."/>
            <person name="Imamovic A."/>
            <person name="Ireland A."/>
            <person name="Larimer J."/>
            <person name="McCowan C."/>
            <person name="Murphy C."/>
            <person name="Pearson M."/>
            <person name="Poon T.W."/>
            <person name="Priest M."/>
            <person name="Roberts A."/>
            <person name="Saif S."/>
            <person name="Shea T."/>
            <person name="Sisk P."/>
            <person name="Sykes S."/>
            <person name="Wortman J."/>
            <person name="Nusbaum C."/>
            <person name="Birren B."/>
        </authorList>
    </citation>
    <scope>NUCLEOTIDE SEQUENCE [LARGE SCALE GENOMIC DNA]</scope>
    <source>
        <strain evidence="2 3">CBS 119918</strain>
    </source>
</reference>
<organism evidence="2 3">
    <name type="scientific">Exophiala aquamarina CBS 119918</name>
    <dbReference type="NCBI Taxonomy" id="1182545"/>
    <lineage>
        <taxon>Eukaryota</taxon>
        <taxon>Fungi</taxon>
        <taxon>Dikarya</taxon>
        <taxon>Ascomycota</taxon>
        <taxon>Pezizomycotina</taxon>
        <taxon>Eurotiomycetes</taxon>
        <taxon>Chaetothyriomycetidae</taxon>
        <taxon>Chaetothyriales</taxon>
        <taxon>Herpotrichiellaceae</taxon>
        <taxon>Exophiala</taxon>
    </lineage>
</organism>
<dbReference type="HOGENOM" id="CLU_877262_0_0_1"/>
<dbReference type="RefSeq" id="XP_013266320.1">
    <property type="nucleotide sequence ID" value="XM_013410866.1"/>
</dbReference>
<accession>A0A072Q722</accession>
<gene>
    <name evidence="2" type="ORF">A1O9_01708</name>
</gene>
<dbReference type="EMBL" id="AMGV01000001">
    <property type="protein sequence ID" value="KEF63730.1"/>
    <property type="molecule type" value="Genomic_DNA"/>
</dbReference>
<keyword evidence="3" id="KW-1185">Reference proteome</keyword>
<evidence type="ECO:0000256" key="1">
    <source>
        <dbReference type="SAM" id="MobiDB-lite"/>
    </source>
</evidence>
<comment type="caution">
    <text evidence="2">The sequence shown here is derived from an EMBL/GenBank/DDBJ whole genome shotgun (WGS) entry which is preliminary data.</text>
</comment>
<evidence type="ECO:0000313" key="3">
    <source>
        <dbReference type="Proteomes" id="UP000027920"/>
    </source>
</evidence>
<feature type="compositionally biased region" description="Polar residues" evidence="1">
    <location>
        <begin position="289"/>
        <end position="298"/>
    </location>
</feature>
<feature type="region of interest" description="Disordered" evidence="1">
    <location>
        <begin position="281"/>
        <end position="317"/>
    </location>
</feature>
<protein>
    <submittedName>
        <fullName evidence="2">Uncharacterized protein</fullName>
    </submittedName>
</protein>
<evidence type="ECO:0000313" key="2">
    <source>
        <dbReference type="EMBL" id="KEF63730.1"/>
    </source>
</evidence>
<dbReference type="OrthoDB" id="194443at2759"/>
<name>A0A072Q722_9EURO</name>
<dbReference type="VEuPathDB" id="FungiDB:A1O9_01708"/>